<feature type="chain" id="PRO_5006059727" evidence="7">
    <location>
        <begin position="22"/>
        <end position="448"/>
    </location>
</feature>
<evidence type="ECO:0000313" key="8">
    <source>
        <dbReference type="EMBL" id="CEH18383.1"/>
    </source>
</evidence>
<feature type="signal peptide" evidence="7">
    <location>
        <begin position="1"/>
        <end position="21"/>
    </location>
</feature>
<feature type="compositionally biased region" description="Basic residues" evidence="5">
    <location>
        <begin position="434"/>
        <end position="448"/>
    </location>
</feature>
<feature type="transmembrane region" description="Helical" evidence="6">
    <location>
        <begin position="71"/>
        <end position="88"/>
    </location>
</feature>
<evidence type="ECO:0000256" key="6">
    <source>
        <dbReference type="SAM" id="Phobius"/>
    </source>
</evidence>
<dbReference type="EMBL" id="CCYA01000270">
    <property type="protein sequence ID" value="CEH18383.1"/>
    <property type="molecule type" value="Genomic_DNA"/>
</dbReference>
<evidence type="ECO:0000256" key="2">
    <source>
        <dbReference type="ARBA" id="ARBA00022692"/>
    </source>
</evidence>
<dbReference type="Pfam" id="PF07946">
    <property type="entry name" value="CCDC47"/>
    <property type="match status" value="1"/>
</dbReference>
<evidence type="ECO:0000256" key="4">
    <source>
        <dbReference type="ARBA" id="ARBA00023136"/>
    </source>
</evidence>
<feature type="region of interest" description="Disordered" evidence="5">
    <location>
        <begin position="392"/>
        <end position="448"/>
    </location>
</feature>
<accession>A0A0P1BP90</accession>
<dbReference type="STRING" id="401625.A0A0P1BP90"/>
<dbReference type="PANTHER" id="PTHR12883:SF0">
    <property type="entry name" value="PAT COMPLEX SUBUNIT CCDC47"/>
    <property type="match status" value="1"/>
</dbReference>
<keyword evidence="9" id="KW-1185">Reference proteome</keyword>
<evidence type="ECO:0000256" key="1">
    <source>
        <dbReference type="ARBA" id="ARBA00004167"/>
    </source>
</evidence>
<dbReference type="GO" id="GO:0005509">
    <property type="term" value="F:calcium ion binding"/>
    <property type="evidence" value="ECO:0007669"/>
    <property type="project" value="InterPro"/>
</dbReference>
<evidence type="ECO:0000313" key="9">
    <source>
        <dbReference type="Proteomes" id="UP000054845"/>
    </source>
</evidence>
<reference evidence="8 9" key="1">
    <citation type="submission" date="2014-09" db="EMBL/GenBank/DDBJ databases">
        <authorList>
            <person name="Magalhaes I.L.F."/>
            <person name="Oliveira U."/>
            <person name="Santos F.R."/>
            <person name="Vidigal T.H.D.A."/>
            <person name="Brescovit A.D."/>
            <person name="Santos A.J."/>
        </authorList>
    </citation>
    <scope>NUCLEOTIDE SEQUENCE [LARGE SCALE GENOMIC DNA]</scope>
</reference>
<dbReference type="GO" id="GO:0016020">
    <property type="term" value="C:membrane"/>
    <property type="evidence" value="ECO:0007669"/>
    <property type="project" value="UniProtKB-SubCell"/>
</dbReference>
<dbReference type="InterPro" id="IPR012879">
    <property type="entry name" value="CCDC47"/>
</dbReference>
<sequence length="448" mass="48667">MMRQAARVVCAVALLVTGAAAVELPFGLGGSGSGGSSSVADVLDAKTWYTSNYTFPVWSQNYTVRPIDYKVEASLLLLVALYIFLHLLGKARNQAMAKTWANVAVPMLADEFAVVGKGTEIGASDGEEHLVWNGAGDALLFATGRRGVNSLHAYFELVPYHDPLALLYHFVGDIVAATVSSSARDTLSLHFALPYQSPDNVSGVDTLSLHFALPYQSPDNVSGVFAIISKTALRRSRAGRFDLTFTKLAGDAETSARKLDERFVVLSETSDLSDSLLGEQGAKGDAHRDKVGLQIAINGPAKDLLESLILTDLPHERPWNGPVPVEKRTRSLVLTLQAPHNITEARASLALVEAACNLLDAMELGAARLSALTLTKLRKTRAELDKELLDESLKEQREAEKEAREEAKRKADAEKFSKLSEKEQAKKKELEKKRAQRKAGKSMRGRSG</sequence>
<protein>
    <submittedName>
        <fullName evidence="8">Uncharacterized conserved protein</fullName>
    </submittedName>
</protein>
<evidence type="ECO:0000256" key="5">
    <source>
        <dbReference type="SAM" id="MobiDB-lite"/>
    </source>
</evidence>
<dbReference type="Proteomes" id="UP000054845">
    <property type="component" value="Unassembled WGS sequence"/>
</dbReference>
<keyword evidence="7" id="KW-0732">Signal</keyword>
<proteinExistence type="predicted"/>
<keyword evidence="2 6" id="KW-0812">Transmembrane</keyword>
<organism evidence="8 9">
    <name type="scientific">Ceraceosorus bombacis</name>
    <dbReference type="NCBI Taxonomy" id="401625"/>
    <lineage>
        <taxon>Eukaryota</taxon>
        <taxon>Fungi</taxon>
        <taxon>Dikarya</taxon>
        <taxon>Basidiomycota</taxon>
        <taxon>Ustilaginomycotina</taxon>
        <taxon>Exobasidiomycetes</taxon>
        <taxon>Ceraceosorales</taxon>
        <taxon>Ceraceosoraceae</taxon>
        <taxon>Ceraceosorus</taxon>
    </lineage>
</organism>
<name>A0A0P1BP90_9BASI</name>
<keyword evidence="3 6" id="KW-1133">Transmembrane helix</keyword>
<feature type="compositionally biased region" description="Basic and acidic residues" evidence="5">
    <location>
        <begin position="392"/>
        <end position="433"/>
    </location>
</feature>
<dbReference type="GO" id="GO:0032469">
    <property type="term" value="P:endoplasmic reticulum calcium ion homeostasis"/>
    <property type="evidence" value="ECO:0007669"/>
    <property type="project" value="InterPro"/>
</dbReference>
<evidence type="ECO:0000256" key="3">
    <source>
        <dbReference type="ARBA" id="ARBA00022989"/>
    </source>
</evidence>
<evidence type="ECO:0000256" key="7">
    <source>
        <dbReference type="SAM" id="SignalP"/>
    </source>
</evidence>
<dbReference type="AlphaFoldDB" id="A0A0P1BP90"/>
<dbReference type="PANTHER" id="PTHR12883">
    <property type="entry name" value="ADIPOCYTE-SPECIFIC PROTEIN 4-RELATED"/>
    <property type="match status" value="1"/>
</dbReference>
<dbReference type="OrthoDB" id="10039147at2759"/>
<keyword evidence="4 6" id="KW-0472">Membrane</keyword>
<comment type="subcellular location">
    <subcellularLocation>
        <location evidence="1">Membrane</location>
        <topology evidence="1">Single-pass membrane protein</topology>
    </subcellularLocation>
</comment>
<dbReference type="GO" id="GO:0005783">
    <property type="term" value="C:endoplasmic reticulum"/>
    <property type="evidence" value="ECO:0007669"/>
    <property type="project" value="InterPro"/>
</dbReference>